<protein>
    <recommendedName>
        <fullName evidence="2">PDZ domain-containing protein</fullName>
    </recommendedName>
</protein>
<evidence type="ECO:0000259" key="2">
    <source>
        <dbReference type="PROSITE" id="PS50106"/>
    </source>
</evidence>
<evidence type="ECO:0000256" key="1">
    <source>
        <dbReference type="SAM" id="MobiDB-lite"/>
    </source>
</evidence>
<dbReference type="Gene3D" id="2.30.42.10">
    <property type="match status" value="1"/>
</dbReference>
<dbReference type="SMART" id="SM00228">
    <property type="entry name" value="PDZ"/>
    <property type="match status" value="1"/>
</dbReference>
<dbReference type="Pfam" id="PF00595">
    <property type="entry name" value="PDZ"/>
    <property type="match status" value="1"/>
</dbReference>
<feature type="compositionally biased region" description="Low complexity" evidence="1">
    <location>
        <begin position="49"/>
        <end position="63"/>
    </location>
</feature>
<comment type="caution">
    <text evidence="3">The sequence shown here is derived from an EMBL/GenBank/DDBJ whole genome shotgun (WGS) entry which is preliminary data.</text>
</comment>
<gene>
    <name evidence="3" type="ORF">CTEN210_18145</name>
</gene>
<dbReference type="PROSITE" id="PS50106">
    <property type="entry name" value="PDZ"/>
    <property type="match status" value="1"/>
</dbReference>
<sequence>MKRSLALLSVLYSADVAFSFQQILASRPPLSAVTHENSFKRYSFQLRESSSSNSNSKSKSNTSRLGKKRRGVRMHLLKPVQILDSSSSASSSSSPRLKMISSGLTFDDGDQLLVSTQKPLGLVLEEIDKDVPNGCIVTEVVEGSNADKAGCKPGDILVAVQNADVSKADFDEVMQRIGNAPKVVNLRFWRRER</sequence>
<dbReference type="InterPro" id="IPR001478">
    <property type="entry name" value="PDZ"/>
</dbReference>
<evidence type="ECO:0000313" key="3">
    <source>
        <dbReference type="EMBL" id="GFH61669.1"/>
    </source>
</evidence>
<feature type="domain" description="PDZ" evidence="2">
    <location>
        <begin position="109"/>
        <end position="192"/>
    </location>
</feature>
<organism evidence="3 4">
    <name type="scientific">Chaetoceros tenuissimus</name>
    <dbReference type="NCBI Taxonomy" id="426638"/>
    <lineage>
        <taxon>Eukaryota</taxon>
        <taxon>Sar</taxon>
        <taxon>Stramenopiles</taxon>
        <taxon>Ochrophyta</taxon>
        <taxon>Bacillariophyta</taxon>
        <taxon>Coscinodiscophyceae</taxon>
        <taxon>Chaetocerotophycidae</taxon>
        <taxon>Chaetocerotales</taxon>
        <taxon>Chaetocerotaceae</taxon>
        <taxon>Chaetoceros</taxon>
    </lineage>
</organism>
<dbReference type="SUPFAM" id="SSF50156">
    <property type="entry name" value="PDZ domain-like"/>
    <property type="match status" value="1"/>
</dbReference>
<reference evidence="3 4" key="1">
    <citation type="journal article" date="2021" name="Sci. Rep.">
        <title>The genome of the diatom Chaetoceros tenuissimus carries an ancient integrated fragment of an extant virus.</title>
        <authorList>
            <person name="Hongo Y."/>
            <person name="Kimura K."/>
            <person name="Takaki Y."/>
            <person name="Yoshida Y."/>
            <person name="Baba S."/>
            <person name="Kobayashi G."/>
            <person name="Nagasaki K."/>
            <person name="Hano T."/>
            <person name="Tomaru Y."/>
        </authorList>
    </citation>
    <scope>NUCLEOTIDE SEQUENCE [LARGE SCALE GENOMIC DNA]</scope>
    <source>
        <strain evidence="3 4">NIES-3715</strain>
    </source>
</reference>
<name>A0AAD3HFW5_9STRA</name>
<keyword evidence="4" id="KW-1185">Reference proteome</keyword>
<dbReference type="AlphaFoldDB" id="A0AAD3HFW5"/>
<proteinExistence type="predicted"/>
<evidence type="ECO:0000313" key="4">
    <source>
        <dbReference type="Proteomes" id="UP001054902"/>
    </source>
</evidence>
<dbReference type="EMBL" id="BLLK01000074">
    <property type="protein sequence ID" value="GFH61669.1"/>
    <property type="molecule type" value="Genomic_DNA"/>
</dbReference>
<feature type="region of interest" description="Disordered" evidence="1">
    <location>
        <begin position="49"/>
        <end position="70"/>
    </location>
</feature>
<dbReference type="InterPro" id="IPR036034">
    <property type="entry name" value="PDZ_sf"/>
</dbReference>
<accession>A0AAD3HFW5</accession>
<dbReference type="Proteomes" id="UP001054902">
    <property type="component" value="Unassembled WGS sequence"/>
</dbReference>